<gene>
    <name evidence="5" type="ORF">Q4Q40_24025</name>
</gene>
<name>A0ABT8WVR4_9FLAO</name>
<evidence type="ECO:0000259" key="4">
    <source>
        <dbReference type="PROSITE" id="PS52004"/>
    </source>
</evidence>
<dbReference type="PROSITE" id="PS52004">
    <property type="entry name" value="KS3_2"/>
    <property type="match status" value="1"/>
</dbReference>
<accession>A0ABT8WVR4</accession>
<reference evidence="5" key="1">
    <citation type="submission" date="2023-07" db="EMBL/GenBank/DDBJ databases">
        <title>Two novel species in the genus Flavivirga.</title>
        <authorList>
            <person name="Kwon K."/>
        </authorList>
    </citation>
    <scope>NUCLEOTIDE SEQUENCE</scope>
    <source>
        <strain evidence="5">KACC 14158</strain>
    </source>
</reference>
<dbReference type="SMART" id="SM00825">
    <property type="entry name" value="PKS_KS"/>
    <property type="match status" value="1"/>
</dbReference>
<feature type="non-terminal residue" evidence="5">
    <location>
        <position position="1"/>
    </location>
</feature>
<dbReference type="PROSITE" id="PS00606">
    <property type="entry name" value="KS3_1"/>
    <property type="match status" value="1"/>
</dbReference>
<dbReference type="InterPro" id="IPR050091">
    <property type="entry name" value="PKS_NRPS_Biosynth_Enz"/>
</dbReference>
<dbReference type="PANTHER" id="PTHR43775">
    <property type="entry name" value="FATTY ACID SYNTHASE"/>
    <property type="match status" value="1"/>
</dbReference>
<dbReference type="PANTHER" id="PTHR43775:SF37">
    <property type="entry name" value="SI:DKEY-61P9.11"/>
    <property type="match status" value="1"/>
</dbReference>
<dbReference type="EMBL" id="JAUOEL010000033">
    <property type="protein sequence ID" value="MDO5977270.1"/>
    <property type="molecule type" value="Genomic_DNA"/>
</dbReference>
<keyword evidence="1" id="KW-0596">Phosphopantetheine</keyword>
<dbReference type="InterPro" id="IPR016039">
    <property type="entry name" value="Thiolase-like"/>
</dbReference>
<keyword evidence="2" id="KW-0597">Phosphoprotein</keyword>
<dbReference type="InterPro" id="IPR020841">
    <property type="entry name" value="PKS_Beta-ketoAc_synthase_dom"/>
</dbReference>
<sequence length="347" mass="37623">GQSIAVVGMSCRFPGANDLEEYWDLLKEGRCTIDNVPFERWGHKNDHKAGMLDRIGQFDADYFMIPEEDARAMDPQALLVLEESLKLWYHAGYSHKEIKGKPVGVYIGARSQHRPEEAVLQQMKNPILGIGPNYIAANVSHFFDLKGPSMVLDTACSSALVGMDMAVQALENGEIESAIVGGVGLLPSDSAHRIFSQRNLLSKDGNFHIFDGRSKGIVLGEGIGMVLLKTMDKALDDRDQIYAVIQGIAVNSDGRTAGPATPNLEAQKSVMERALSKSGIKAEDVSHIETNGSGSRVTDLLELKAIQAVYRNTSKKPCSLGSVKPNIGHPLCAEGIAGFIKVVLTLH</sequence>
<evidence type="ECO:0000313" key="5">
    <source>
        <dbReference type="EMBL" id="MDO5977270.1"/>
    </source>
</evidence>
<dbReference type="RefSeq" id="WP_303304597.1">
    <property type="nucleotide sequence ID" value="NZ_JAUOEL010000033.1"/>
</dbReference>
<dbReference type="Gene3D" id="3.40.47.10">
    <property type="match status" value="1"/>
</dbReference>
<evidence type="ECO:0000256" key="3">
    <source>
        <dbReference type="ARBA" id="ARBA00022679"/>
    </source>
</evidence>
<keyword evidence="6" id="KW-1185">Reference proteome</keyword>
<dbReference type="CDD" id="cd00833">
    <property type="entry name" value="PKS"/>
    <property type="match status" value="1"/>
</dbReference>
<feature type="domain" description="Ketosynthase family 3 (KS3)" evidence="4">
    <location>
        <begin position="1"/>
        <end position="347"/>
    </location>
</feature>
<comment type="caution">
    <text evidence="5">The sequence shown here is derived from an EMBL/GenBank/DDBJ whole genome shotgun (WGS) entry which is preliminary data.</text>
</comment>
<evidence type="ECO:0000256" key="1">
    <source>
        <dbReference type="ARBA" id="ARBA00022450"/>
    </source>
</evidence>
<dbReference type="SUPFAM" id="SSF53901">
    <property type="entry name" value="Thiolase-like"/>
    <property type="match status" value="1"/>
</dbReference>
<dbReference type="Pfam" id="PF00109">
    <property type="entry name" value="ketoacyl-synt"/>
    <property type="match status" value="1"/>
</dbReference>
<dbReference type="InterPro" id="IPR018201">
    <property type="entry name" value="Ketoacyl_synth_AS"/>
</dbReference>
<protein>
    <submittedName>
        <fullName evidence="5">Polyketide synthase</fullName>
    </submittedName>
</protein>
<keyword evidence="3" id="KW-0808">Transferase</keyword>
<evidence type="ECO:0000313" key="6">
    <source>
        <dbReference type="Proteomes" id="UP001176806"/>
    </source>
</evidence>
<feature type="non-terminal residue" evidence="5">
    <location>
        <position position="347"/>
    </location>
</feature>
<dbReference type="InterPro" id="IPR014030">
    <property type="entry name" value="Ketoacyl_synth_N"/>
</dbReference>
<dbReference type="Proteomes" id="UP001176806">
    <property type="component" value="Unassembled WGS sequence"/>
</dbReference>
<dbReference type="InterPro" id="IPR014031">
    <property type="entry name" value="Ketoacyl_synth_C"/>
</dbReference>
<organism evidence="5 6">
    <name type="scientific">Flavivirga jejuensis</name>
    <dbReference type="NCBI Taxonomy" id="870487"/>
    <lineage>
        <taxon>Bacteria</taxon>
        <taxon>Pseudomonadati</taxon>
        <taxon>Bacteroidota</taxon>
        <taxon>Flavobacteriia</taxon>
        <taxon>Flavobacteriales</taxon>
        <taxon>Flavobacteriaceae</taxon>
        <taxon>Flavivirga</taxon>
    </lineage>
</organism>
<dbReference type="Pfam" id="PF02801">
    <property type="entry name" value="Ketoacyl-synt_C"/>
    <property type="match status" value="1"/>
</dbReference>
<proteinExistence type="predicted"/>
<evidence type="ECO:0000256" key="2">
    <source>
        <dbReference type="ARBA" id="ARBA00022553"/>
    </source>
</evidence>